<evidence type="ECO:0000313" key="1">
    <source>
        <dbReference type="EMBL" id="KIW48195.1"/>
    </source>
</evidence>
<dbReference type="HOGENOM" id="CLU_2922633_0_0_1"/>
<gene>
    <name evidence="1" type="ORF">PV06_00808</name>
</gene>
<accession>A0A0D2E066</accession>
<sequence>MFIFDPKAFALLDAKGLLDGGTTTKLVLNASLDRMQLRWTMASEIKAGSVTIRPGDAVPMC</sequence>
<keyword evidence="2" id="KW-1185">Reference proteome</keyword>
<reference evidence="1 2" key="1">
    <citation type="submission" date="2015-01" db="EMBL/GenBank/DDBJ databases">
        <title>The Genome Sequence of Exophiala oligosperma CBS72588.</title>
        <authorList>
            <consortium name="The Broad Institute Genomics Platform"/>
            <person name="Cuomo C."/>
            <person name="de Hoog S."/>
            <person name="Gorbushina A."/>
            <person name="Stielow B."/>
            <person name="Teixiera M."/>
            <person name="Abouelleil A."/>
            <person name="Chapman S.B."/>
            <person name="Priest M."/>
            <person name="Young S.K."/>
            <person name="Wortman J."/>
            <person name="Nusbaum C."/>
            <person name="Birren B."/>
        </authorList>
    </citation>
    <scope>NUCLEOTIDE SEQUENCE [LARGE SCALE GENOMIC DNA]</scope>
    <source>
        <strain evidence="1 2">CBS 72588</strain>
    </source>
</reference>
<organism evidence="1 2">
    <name type="scientific">Exophiala oligosperma</name>
    <dbReference type="NCBI Taxonomy" id="215243"/>
    <lineage>
        <taxon>Eukaryota</taxon>
        <taxon>Fungi</taxon>
        <taxon>Dikarya</taxon>
        <taxon>Ascomycota</taxon>
        <taxon>Pezizomycotina</taxon>
        <taxon>Eurotiomycetes</taxon>
        <taxon>Chaetothyriomycetidae</taxon>
        <taxon>Chaetothyriales</taxon>
        <taxon>Herpotrichiellaceae</taxon>
        <taxon>Exophiala</taxon>
    </lineage>
</organism>
<evidence type="ECO:0000313" key="2">
    <source>
        <dbReference type="Proteomes" id="UP000053342"/>
    </source>
</evidence>
<dbReference type="VEuPathDB" id="FungiDB:PV06_00808"/>
<dbReference type="RefSeq" id="XP_016268411.1">
    <property type="nucleotide sequence ID" value="XM_016401358.1"/>
</dbReference>
<dbReference type="EMBL" id="KN847332">
    <property type="protein sequence ID" value="KIW48195.1"/>
    <property type="molecule type" value="Genomic_DNA"/>
</dbReference>
<protein>
    <submittedName>
        <fullName evidence="1">Uncharacterized protein</fullName>
    </submittedName>
</protein>
<name>A0A0D2E066_9EURO</name>
<dbReference type="GeneID" id="27352882"/>
<dbReference type="AlphaFoldDB" id="A0A0D2E066"/>
<proteinExistence type="predicted"/>
<dbReference type="Proteomes" id="UP000053342">
    <property type="component" value="Unassembled WGS sequence"/>
</dbReference>